<evidence type="ECO:0000256" key="6">
    <source>
        <dbReference type="ARBA" id="ARBA00023242"/>
    </source>
</evidence>
<keyword evidence="9" id="KW-1185">Reference proteome</keyword>
<dbReference type="PROSITE" id="PS00463">
    <property type="entry name" value="ZN2_CY6_FUNGAL_1"/>
    <property type="match status" value="1"/>
</dbReference>
<dbReference type="VEuPathDB" id="FungiDB:BO83DRAFT_434276"/>
<dbReference type="SUPFAM" id="SSF57701">
    <property type="entry name" value="Zn2/Cys6 DNA-binding domain"/>
    <property type="match status" value="1"/>
</dbReference>
<comment type="caution">
    <text evidence="8">The sequence shown here is derived from an EMBL/GenBank/DDBJ whole genome shotgun (WGS) entry which is preliminary data.</text>
</comment>
<keyword evidence="2" id="KW-0479">Metal-binding</keyword>
<dbReference type="GO" id="GO:0003677">
    <property type="term" value="F:DNA binding"/>
    <property type="evidence" value="ECO:0007669"/>
    <property type="project" value="UniProtKB-KW"/>
</dbReference>
<dbReference type="PROSITE" id="PS50048">
    <property type="entry name" value="ZN2_CY6_FUNGAL_2"/>
    <property type="match status" value="1"/>
</dbReference>
<dbReference type="Pfam" id="PF00172">
    <property type="entry name" value="Zn_clus"/>
    <property type="match status" value="1"/>
</dbReference>
<name>A0A317WBD7_ASPEC</name>
<evidence type="ECO:0000256" key="4">
    <source>
        <dbReference type="ARBA" id="ARBA00023125"/>
    </source>
</evidence>
<dbReference type="AlphaFoldDB" id="A0A317WBD7"/>
<evidence type="ECO:0000259" key="7">
    <source>
        <dbReference type="PROSITE" id="PS50048"/>
    </source>
</evidence>
<keyword evidence="5" id="KW-0804">Transcription</keyword>
<dbReference type="Proteomes" id="UP000246171">
    <property type="component" value="Unassembled WGS sequence"/>
</dbReference>
<dbReference type="GO" id="GO:0000981">
    <property type="term" value="F:DNA-binding transcription factor activity, RNA polymerase II-specific"/>
    <property type="evidence" value="ECO:0007669"/>
    <property type="project" value="InterPro"/>
</dbReference>
<dbReference type="Gene3D" id="4.10.240.10">
    <property type="entry name" value="Zn(2)-C6 fungal-type DNA-binding domain"/>
    <property type="match status" value="1"/>
</dbReference>
<keyword evidence="4" id="KW-0238">DNA-binding</keyword>
<keyword evidence="3" id="KW-0805">Transcription regulation</keyword>
<dbReference type="InterPro" id="IPR001138">
    <property type="entry name" value="Zn2Cys6_DnaBD"/>
</dbReference>
<dbReference type="GO" id="GO:0008270">
    <property type="term" value="F:zinc ion binding"/>
    <property type="evidence" value="ECO:0007669"/>
    <property type="project" value="InterPro"/>
</dbReference>
<dbReference type="SMART" id="SM00066">
    <property type="entry name" value="GAL4"/>
    <property type="match status" value="1"/>
</dbReference>
<dbReference type="OrthoDB" id="2309723at2759"/>
<dbReference type="PANTHER" id="PTHR47338">
    <property type="entry name" value="ZN(II)2CYS6 TRANSCRIPTION FACTOR (EUROFUNG)-RELATED"/>
    <property type="match status" value="1"/>
</dbReference>
<dbReference type="RefSeq" id="XP_025392310.1">
    <property type="nucleotide sequence ID" value="XM_025535776.1"/>
</dbReference>
<feature type="domain" description="Zn(2)-C6 fungal-type" evidence="7">
    <location>
        <begin position="8"/>
        <end position="38"/>
    </location>
</feature>
<dbReference type="InterPro" id="IPR050815">
    <property type="entry name" value="TF_fung"/>
</dbReference>
<comment type="subcellular location">
    <subcellularLocation>
        <location evidence="1">Nucleus</location>
    </subcellularLocation>
</comment>
<evidence type="ECO:0000256" key="5">
    <source>
        <dbReference type="ARBA" id="ARBA00023163"/>
    </source>
</evidence>
<proteinExistence type="predicted"/>
<dbReference type="PANTHER" id="PTHR47338:SF7">
    <property type="entry name" value="ZN(II)2CYS6 TRANSCRIPTION FACTOR (EUROFUNG)"/>
    <property type="match status" value="1"/>
</dbReference>
<evidence type="ECO:0000313" key="9">
    <source>
        <dbReference type="Proteomes" id="UP000246171"/>
    </source>
</evidence>
<accession>A0A317WBD7</accession>
<evidence type="ECO:0000256" key="2">
    <source>
        <dbReference type="ARBA" id="ARBA00022723"/>
    </source>
</evidence>
<gene>
    <name evidence="8" type="ORF">BO83DRAFT_434276</name>
</gene>
<dbReference type="EMBL" id="MSFU01000003">
    <property type="protein sequence ID" value="PWY82647.1"/>
    <property type="molecule type" value="Genomic_DNA"/>
</dbReference>
<evidence type="ECO:0000313" key="8">
    <source>
        <dbReference type="EMBL" id="PWY82647.1"/>
    </source>
</evidence>
<dbReference type="CDD" id="cd12148">
    <property type="entry name" value="fungal_TF_MHR"/>
    <property type="match status" value="1"/>
</dbReference>
<evidence type="ECO:0000256" key="1">
    <source>
        <dbReference type="ARBA" id="ARBA00004123"/>
    </source>
</evidence>
<evidence type="ECO:0000256" key="3">
    <source>
        <dbReference type="ARBA" id="ARBA00023015"/>
    </source>
</evidence>
<reference evidence="8" key="1">
    <citation type="submission" date="2016-12" db="EMBL/GenBank/DDBJ databases">
        <title>The genomes of Aspergillus section Nigri reveals drivers in fungal speciation.</title>
        <authorList>
            <consortium name="DOE Joint Genome Institute"/>
            <person name="Vesth T.C."/>
            <person name="Nybo J."/>
            <person name="Theobald S."/>
            <person name="Brandl J."/>
            <person name="Frisvad J.C."/>
            <person name="Nielsen K.F."/>
            <person name="Lyhne E.K."/>
            <person name="Kogle M.E."/>
            <person name="Kuo A."/>
            <person name="Riley R."/>
            <person name="Clum A."/>
            <person name="Nolan M."/>
            <person name="Lipzen A."/>
            <person name="Salamov A."/>
            <person name="Henrissat B."/>
            <person name="Wiebenga A."/>
            <person name="De vries R.P."/>
            <person name="Grigoriev I.V."/>
            <person name="Mortensen U.H."/>
            <person name="Andersen M.R."/>
            <person name="Baker S.E."/>
        </authorList>
    </citation>
    <scope>NUCLEOTIDE SEQUENCE</scope>
    <source>
        <strain evidence="8">CBS 122712</strain>
    </source>
</reference>
<protein>
    <recommendedName>
        <fullName evidence="7">Zn(2)-C6 fungal-type domain-containing protein</fullName>
    </recommendedName>
</protein>
<sequence>MAGRPRRSCDACSSQKLRCCGQKPACQRCRRLGRACIYQSRRATASTTARRAAEIPSAVTTSGTGLQLQPPSGFSQPSVSRLHLAEKRYFGVPTTLLPVLIDLYYSHLYNASLLLHRPSLNRAIELDTIRTDVLLSICALASRFYTDSKGAAVLVESQFDREWAEAAGRMAFQEAESPNGENVVVFINLALFWYSVGQFRRANMLSSCASSTTWVLGASDEERRNKSHMDSEMQRRRFWAAYLQSTFQADSPFPKVPTEGMLHTILPCGESEFQLGSPRSSITLKDTESTKSIYAELVRAMSLWSSVVHLIKQTGLSLASRLVEIQTLDSRIHEAWSKLDPSFQMDSAEMAAVPLQDLPKLLLLHVIYNQCLCSLHSSIVPLFSWSRCEGVFAYAQQLSAQTAFEHANSVSKLLHAALELDWDARRMPSFIGYAAYSACAIQAPFLWCSQPIVKQGAVRNVLANLKTLQILGKHWAFSDVLGKFACGLYKVHASAPFPLTDEPKNMPLETLREFKPANSRARLSILTHNSILISEHGSTVQAADDIEDLGLEDADSRGPVWAEESISGCISQISREVGAGTSQLPITINPFITADTINGFNGCVVDSSFDGSMLGLGMEQIGHIDDCIIDLLRQGELLQQGA</sequence>
<organism evidence="8 9">
    <name type="scientific">Aspergillus eucalypticola (strain CBS 122712 / IBT 29274)</name>
    <dbReference type="NCBI Taxonomy" id="1448314"/>
    <lineage>
        <taxon>Eukaryota</taxon>
        <taxon>Fungi</taxon>
        <taxon>Dikarya</taxon>
        <taxon>Ascomycota</taxon>
        <taxon>Pezizomycotina</taxon>
        <taxon>Eurotiomycetes</taxon>
        <taxon>Eurotiomycetidae</taxon>
        <taxon>Eurotiales</taxon>
        <taxon>Aspergillaceae</taxon>
        <taxon>Aspergillus</taxon>
        <taxon>Aspergillus subgen. Circumdati</taxon>
    </lineage>
</organism>
<dbReference type="GO" id="GO:0005634">
    <property type="term" value="C:nucleus"/>
    <property type="evidence" value="ECO:0007669"/>
    <property type="project" value="UniProtKB-SubCell"/>
</dbReference>
<dbReference type="InterPro" id="IPR036864">
    <property type="entry name" value="Zn2-C6_fun-type_DNA-bd_sf"/>
</dbReference>
<dbReference type="GeneID" id="37057738"/>
<keyword evidence="6" id="KW-0539">Nucleus</keyword>
<dbReference type="CDD" id="cd00067">
    <property type="entry name" value="GAL4"/>
    <property type="match status" value="1"/>
</dbReference>
<dbReference type="GO" id="GO:0009893">
    <property type="term" value="P:positive regulation of metabolic process"/>
    <property type="evidence" value="ECO:0007669"/>
    <property type="project" value="UniProtKB-ARBA"/>
</dbReference>